<gene>
    <name evidence="1" type="ORF">AB4566_06505</name>
</gene>
<protein>
    <submittedName>
        <fullName evidence="1">Uncharacterized protein</fullName>
    </submittedName>
</protein>
<organism evidence="1 2">
    <name type="scientific">Vibrio gallaecicus</name>
    <dbReference type="NCBI Taxonomy" id="552386"/>
    <lineage>
        <taxon>Bacteria</taxon>
        <taxon>Pseudomonadati</taxon>
        <taxon>Pseudomonadota</taxon>
        <taxon>Gammaproteobacteria</taxon>
        <taxon>Vibrionales</taxon>
        <taxon>Vibrionaceae</taxon>
        <taxon>Vibrio</taxon>
    </lineage>
</organism>
<reference evidence="1 2" key="1">
    <citation type="journal article" date="2024" name="ISME J.">
        <title>Tailless and filamentous prophages are predominant in marine Vibrio.</title>
        <authorList>
            <person name="Steensen K."/>
            <person name="Seneca J."/>
            <person name="Bartlau N."/>
            <person name="Yu X.A."/>
            <person name="Hussain F.A."/>
            <person name="Polz M.F."/>
        </authorList>
    </citation>
    <scope>NUCLEOTIDE SEQUENCE [LARGE SCALE GENOMIC DNA]</scope>
    <source>
        <strain evidence="1 2">10N.222.51.A1</strain>
    </source>
</reference>
<dbReference type="Proteomes" id="UP001570417">
    <property type="component" value="Unassembled WGS sequence"/>
</dbReference>
<accession>A0ABV4N9B4</accession>
<dbReference type="EMBL" id="JBFRUW010000018">
    <property type="protein sequence ID" value="MFA0567921.1"/>
    <property type="molecule type" value="Genomic_DNA"/>
</dbReference>
<sequence>MKPSLLQAFFSVNSRCLSLLLLCFSSLLPAAEVEPWWLRHVFNTEPTLPEANSLLNEAELFDCGEKEATLLCSDEIKYYNEKVYVELELTDTKQAGKTDPKSDEVAVIEDKLPTKFVSVVRFNTTYSAHSYTMLQANLRRDGFVIQSIVISGEEFNVIEALATAAKQNKSPQSVDEKLITFMNQRRLVSDQISTWMTGHDRSPKVRLLREGSTLTLELFREAF</sequence>
<comment type="caution">
    <text evidence="1">The sequence shown here is derived from an EMBL/GenBank/DDBJ whole genome shotgun (WGS) entry which is preliminary data.</text>
</comment>
<dbReference type="RefSeq" id="WP_372265448.1">
    <property type="nucleotide sequence ID" value="NZ_JBFRUW010000018.1"/>
</dbReference>
<evidence type="ECO:0000313" key="1">
    <source>
        <dbReference type="EMBL" id="MFA0567921.1"/>
    </source>
</evidence>
<evidence type="ECO:0000313" key="2">
    <source>
        <dbReference type="Proteomes" id="UP001570417"/>
    </source>
</evidence>
<name>A0ABV4N9B4_9VIBR</name>
<keyword evidence="2" id="KW-1185">Reference proteome</keyword>
<proteinExistence type="predicted"/>